<proteinExistence type="predicted"/>
<evidence type="ECO:0000313" key="2">
    <source>
        <dbReference type="EMBL" id="MCC3298138.1"/>
    </source>
</evidence>
<protein>
    <submittedName>
        <fullName evidence="2">Dienelactone hydrolase family protein</fullName>
    </submittedName>
</protein>
<dbReference type="InterPro" id="IPR029058">
    <property type="entry name" value="AB_hydrolase_fold"/>
</dbReference>
<dbReference type="EMBL" id="JAJFZV010000009">
    <property type="protein sequence ID" value="MCC3298138.1"/>
    <property type="molecule type" value="Genomic_DNA"/>
</dbReference>
<dbReference type="Pfam" id="PF01738">
    <property type="entry name" value="DLH"/>
    <property type="match status" value="1"/>
</dbReference>
<name>A0A9X1SCH5_9MICC</name>
<comment type="caution">
    <text evidence="2">The sequence shown here is derived from an EMBL/GenBank/DDBJ whole genome shotgun (WGS) entry which is preliminary data.</text>
</comment>
<dbReference type="Gene3D" id="3.40.50.1820">
    <property type="entry name" value="alpha/beta hydrolase"/>
    <property type="match status" value="1"/>
</dbReference>
<evidence type="ECO:0000313" key="3">
    <source>
        <dbReference type="Proteomes" id="UP001139158"/>
    </source>
</evidence>
<gene>
    <name evidence="2" type="ORF">LJ757_10010</name>
</gene>
<reference evidence="2" key="1">
    <citation type="submission" date="2021-10" db="EMBL/GenBank/DDBJ databases">
        <title>Novel species in genus Arthrobacter.</title>
        <authorList>
            <person name="Liu Y."/>
        </authorList>
    </citation>
    <scope>NUCLEOTIDE SEQUENCE</scope>
    <source>
        <strain evidence="2">Zg-Y453</strain>
    </source>
</reference>
<accession>A0A9X1SCH5</accession>
<dbReference type="AlphaFoldDB" id="A0A9X1SCH5"/>
<sequence length="209" mass="21843">MSHVLLFHHELGLTPGMDAVADLLRDAGHTVTAPDLYDGRTFGSLETGRAYAEEIGFDVIESLGVRIAERLPADLVYVGFSLGVMPAQRLAQTRAGARAAVLVSGCVPPGTYADAWPAGVPLQIHAMAEDPVFVEEGDLDAAVNLVDSVFTESGGSWGGGNSVDAAAVKLILYPGSSHFFADISSPDYDEDYAHALTGSVLELLAGLDG</sequence>
<organism evidence="2 3">
    <name type="scientific">Arthrobacter caoxuetaonis</name>
    <dbReference type="NCBI Taxonomy" id="2886935"/>
    <lineage>
        <taxon>Bacteria</taxon>
        <taxon>Bacillati</taxon>
        <taxon>Actinomycetota</taxon>
        <taxon>Actinomycetes</taxon>
        <taxon>Micrococcales</taxon>
        <taxon>Micrococcaceae</taxon>
        <taxon>Arthrobacter</taxon>
    </lineage>
</organism>
<dbReference type="Proteomes" id="UP001139158">
    <property type="component" value="Unassembled WGS sequence"/>
</dbReference>
<keyword evidence="3" id="KW-1185">Reference proteome</keyword>
<dbReference type="RefSeq" id="WP_227896006.1">
    <property type="nucleotide sequence ID" value="NZ_CP099466.1"/>
</dbReference>
<keyword evidence="2" id="KW-0378">Hydrolase</keyword>
<dbReference type="InterPro" id="IPR002925">
    <property type="entry name" value="Dienelactn_hydro"/>
</dbReference>
<evidence type="ECO:0000259" key="1">
    <source>
        <dbReference type="Pfam" id="PF01738"/>
    </source>
</evidence>
<feature type="domain" description="Dienelactone hydrolase" evidence="1">
    <location>
        <begin position="4"/>
        <end position="203"/>
    </location>
</feature>
<dbReference type="GO" id="GO:0016787">
    <property type="term" value="F:hydrolase activity"/>
    <property type="evidence" value="ECO:0007669"/>
    <property type="project" value="UniProtKB-KW"/>
</dbReference>
<dbReference type="SUPFAM" id="SSF53474">
    <property type="entry name" value="alpha/beta-Hydrolases"/>
    <property type="match status" value="1"/>
</dbReference>